<dbReference type="EMBL" id="PPGH01000036">
    <property type="protein sequence ID" value="PQJ95840.1"/>
    <property type="molecule type" value="Genomic_DNA"/>
</dbReference>
<organism evidence="2 3">
    <name type="scientific">Chromatium okenii</name>
    <dbReference type="NCBI Taxonomy" id="61644"/>
    <lineage>
        <taxon>Bacteria</taxon>
        <taxon>Pseudomonadati</taxon>
        <taxon>Pseudomonadota</taxon>
        <taxon>Gammaproteobacteria</taxon>
        <taxon>Chromatiales</taxon>
        <taxon>Chromatiaceae</taxon>
        <taxon>Chromatium</taxon>
    </lineage>
</organism>
<dbReference type="OrthoDB" id="5297106at2"/>
<dbReference type="RefSeq" id="WP_105073996.1">
    <property type="nucleotide sequence ID" value="NZ_JAFLKP010000044.1"/>
</dbReference>
<reference evidence="2 3" key="1">
    <citation type="submission" date="2018-01" db="EMBL/GenBank/DDBJ databases">
        <title>The complete genome sequence of Chromatium okenii LaCa, a purple sulfur bacterium with a turbulent life.</title>
        <authorList>
            <person name="Luedin S.M."/>
            <person name="Liechti N."/>
            <person name="Storelli N."/>
            <person name="Danza F."/>
            <person name="Wittwer M."/>
            <person name="Pothier J.F."/>
            <person name="Tonolla M.A."/>
        </authorList>
    </citation>
    <scope>NUCLEOTIDE SEQUENCE [LARGE SCALE GENOMIC DNA]</scope>
    <source>
        <strain evidence="2 3">LaCa</strain>
    </source>
</reference>
<comment type="caution">
    <text evidence="2">The sequence shown here is derived from an EMBL/GenBank/DDBJ whole genome shotgun (WGS) entry which is preliminary data.</text>
</comment>
<dbReference type="AlphaFoldDB" id="A0A2S7XSJ8"/>
<sequence>MNRWTYKGYSARIEFDERDDLLIGHLVGLTDIVSFHADTVADLRFAFIEAVDDYLETCQKIGKTPQKGVEHQITVIEPCRKTVCELAK</sequence>
<evidence type="ECO:0000313" key="2">
    <source>
        <dbReference type="EMBL" id="PQJ96371.1"/>
    </source>
</evidence>
<dbReference type="EMBL" id="PPGH01000035">
    <property type="protein sequence ID" value="PQJ96371.1"/>
    <property type="molecule type" value="Genomic_DNA"/>
</dbReference>
<evidence type="ECO:0000313" key="3">
    <source>
        <dbReference type="Proteomes" id="UP000239936"/>
    </source>
</evidence>
<dbReference type="SUPFAM" id="SSF143100">
    <property type="entry name" value="TTHA1013/TTHA0281-like"/>
    <property type="match status" value="1"/>
</dbReference>
<accession>A0A2S7XSJ8</accession>
<gene>
    <name evidence="2" type="ORF">CXB77_11635</name>
    <name evidence="1" type="ORF">CXB77_11685</name>
</gene>
<keyword evidence="3" id="KW-1185">Reference proteome</keyword>
<evidence type="ECO:0000313" key="1">
    <source>
        <dbReference type="EMBL" id="PQJ95840.1"/>
    </source>
</evidence>
<dbReference type="InterPro" id="IPR035069">
    <property type="entry name" value="TTHA1013/TTHA0281-like"/>
</dbReference>
<protein>
    <submittedName>
        <fullName evidence="2">Toxin-antitoxin system HicB family antitoxin</fullName>
    </submittedName>
</protein>
<proteinExistence type="predicted"/>
<dbReference type="Proteomes" id="UP000239936">
    <property type="component" value="Unassembled WGS sequence"/>
</dbReference>
<name>A0A2S7XSJ8_9GAMM</name>